<reference evidence="2 3" key="1">
    <citation type="submission" date="2019-12" db="EMBL/GenBank/DDBJ databases">
        <title>Comparative genomics gives insights into the taxonomy of the Azoarcus-Aromatoleum group and reveals separate origins of nif in the plant-associated Azoarcus and non-plant-associated Aromatoleum sub-groups.</title>
        <authorList>
            <person name="Lafos M."/>
            <person name="Maluk M."/>
            <person name="Batista M."/>
            <person name="Junghare M."/>
            <person name="Carmona M."/>
            <person name="Faoro H."/>
            <person name="Cruz L.M."/>
            <person name="Battistoni F."/>
            <person name="De Souza E."/>
            <person name="Pedrosa F."/>
            <person name="Chen W.-M."/>
            <person name="Poole P.S."/>
            <person name="Dixon R.A."/>
            <person name="James E.K."/>
        </authorList>
    </citation>
    <scope>NUCLEOTIDE SEQUENCE [LARGE SCALE GENOMIC DNA]</scope>
    <source>
        <strain evidence="2 3">PbN1</strain>
    </source>
</reference>
<proteinExistence type="predicted"/>
<accession>A0ABX1NSX5</accession>
<keyword evidence="1" id="KW-0732">Signal</keyword>
<evidence type="ECO:0000313" key="2">
    <source>
        <dbReference type="EMBL" id="NMG15008.1"/>
    </source>
</evidence>
<dbReference type="RefSeq" id="WP_169201723.1">
    <property type="nucleotide sequence ID" value="NZ_CP059467.1"/>
</dbReference>
<dbReference type="Proteomes" id="UP000633943">
    <property type="component" value="Unassembled WGS sequence"/>
</dbReference>
<feature type="signal peptide" evidence="1">
    <location>
        <begin position="1"/>
        <end position="17"/>
    </location>
</feature>
<feature type="chain" id="PRO_5045146254" evidence="1">
    <location>
        <begin position="18"/>
        <end position="378"/>
    </location>
</feature>
<dbReference type="EMBL" id="WTVP01000010">
    <property type="protein sequence ID" value="NMG15008.1"/>
    <property type="molecule type" value="Genomic_DNA"/>
</dbReference>
<protein>
    <submittedName>
        <fullName evidence="2">Uncharacterized protein</fullName>
    </submittedName>
</protein>
<name>A0ABX1NSX5_9RHOO</name>
<sequence>MKISPLLAIFLPLAASAQGYLENPQPGANESGISLVSGWHCSASEVTVFIDGVSLGKSGVGSIRNDTVDICGHAGTGFSLLYNYNIPEPGVHEISVFSDGALMERRTFNTVRSGGTPFLSGATKTIQVENFPSVGQAAILEWSQAKQSFVVTNIEGGDGASGPNTAEGMWTGVSEDNRRMTGFVLDDGAYYVFYTLSNNHSFMGGVVQGSGNSANGTFSSTNLRDFSLEELDVFSGSFSASYDPQNTMNGTGSYSNGAQSKFSATYSTAWETPSSLAGIAGHYAGSVATEFGIEGATVRISSSGLIAAAASGCQLSGNLTPRSRGNVFNMTLKFGSSPCAYAGQTFRGIATLAGSSDTLVAAALNGARTEGVMFIGQK</sequence>
<gene>
    <name evidence="2" type="ORF">GPA24_05510</name>
</gene>
<keyword evidence="3" id="KW-1185">Reference proteome</keyword>
<organism evidence="2 3">
    <name type="scientific">Aromatoleum bremense</name>
    <dbReference type="NCBI Taxonomy" id="76115"/>
    <lineage>
        <taxon>Bacteria</taxon>
        <taxon>Pseudomonadati</taxon>
        <taxon>Pseudomonadota</taxon>
        <taxon>Betaproteobacteria</taxon>
        <taxon>Rhodocyclales</taxon>
        <taxon>Rhodocyclaceae</taxon>
        <taxon>Aromatoleum</taxon>
    </lineage>
</organism>
<comment type="caution">
    <text evidence="2">The sequence shown here is derived from an EMBL/GenBank/DDBJ whole genome shotgun (WGS) entry which is preliminary data.</text>
</comment>
<evidence type="ECO:0000256" key="1">
    <source>
        <dbReference type="SAM" id="SignalP"/>
    </source>
</evidence>
<evidence type="ECO:0000313" key="3">
    <source>
        <dbReference type="Proteomes" id="UP000633943"/>
    </source>
</evidence>